<reference evidence="1 2" key="1">
    <citation type="submission" date="2023-04" db="EMBL/GenBank/DDBJ databases">
        <title>Genome of Basidiobolus ranarum AG-B5.</title>
        <authorList>
            <person name="Stajich J.E."/>
            <person name="Carter-House D."/>
            <person name="Gryganskyi A."/>
        </authorList>
    </citation>
    <scope>NUCLEOTIDE SEQUENCE [LARGE SCALE GENOMIC DNA]</scope>
    <source>
        <strain evidence="1 2">AG-B5</strain>
    </source>
</reference>
<name>A0ABR2X210_9FUNG</name>
<dbReference type="EMBL" id="JASJQH010000055">
    <property type="protein sequence ID" value="KAK9767776.1"/>
    <property type="molecule type" value="Genomic_DNA"/>
</dbReference>
<sequence>MTSNTHHFTFTMTQHTHQNFEAQPAEELLFKHRLIQQTKSHLTSPTDNLMSPCTQKLVANRNNRMQSLQPRSLSQSFAAAAQELGGSAQ</sequence>
<evidence type="ECO:0000313" key="1">
    <source>
        <dbReference type="EMBL" id="KAK9767776.1"/>
    </source>
</evidence>
<dbReference type="InterPro" id="IPR007727">
    <property type="entry name" value="Spo12"/>
</dbReference>
<protein>
    <submittedName>
        <fullName evidence="1">Uncharacterized protein</fullName>
    </submittedName>
</protein>
<proteinExistence type="predicted"/>
<gene>
    <name evidence="1" type="ORF">K7432_002159</name>
</gene>
<dbReference type="Proteomes" id="UP001479436">
    <property type="component" value="Unassembled WGS sequence"/>
</dbReference>
<dbReference type="Pfam" id="PF05032">
    <property type="entry name" value="Spo12"/>
    <property type="match status" value="1"/>
</dbReference>
<accession>A0ABR2X210</accession>
<evidence type="ECO:0000313" key="2">
    <source>
        <dbReference type="Proteomes" id="UP001479436"/>
    </source>
</evidence>
<organism evidence="1 2">
    <name type="scientific">Basidiobolus ranarum</name>
    <dbReference type="NCBI Taxonomy" id="34480"/>
    <lineage>
        <taxon>Eukaryota</taxon>
        <taxon>Fungi</taxon>
        <taxon>Fungi incertae sedis</taxon>
        <taxon>Zoopagomycota</taxon>
        <taxon>Entomophthoromycotina</taxon>
        <taxon>Basidiobolomycetes</taxon>
        <taxon>Basidiobolales</taxon>
        <taxon>Basidiobolaceae</taxon>
        <taxon>Basidiobolus</taxon>
    </lineage>
</organism>
<comment type="caution">
    <text evidence="1">The sequence shown here is derived from an EMBL/GenBank/DDBJ whole genome shotgun (WGS) entry which is preliminary data.</text>
</comment>
<keyword evidence="2" id="KW-1185">Reference proteome</keyword>